<dbReference type="FunFam" id="1.25.40.10:FF:001253">
    <property type="entry name" value="TPR domain protein"/>
    <property type="match status" value="1"/>
</dbReference>
<dbReference type="Pfam" id="PF13181">
    <property type="entry name" value="TPR_8"/>
    <property type="match status" value="1"/>
</dbReference>
<proteinExistence type="predicted"/>
<keyword evidence="1" id="KW-0802">TPR repeat</keyword>
<dbReference type="Gene3D" id="1.25.40.10">
    <property type="entry name" value="Tetratricopeptide repeat domain"/>
    <property type="match status" value="1"/>
</dbReference>
<dbReference type="PANTHER" id="PTHR28142:SF1">
    <property type="entry name" value="MITOCHONDRIAL INNER MEMBRANE I-AAA PROTEASE SUPERCOMPLEX SUBUNIT MGR3-RELATED"/>
    <property type="match status" value="1"/>
</dbReference>
<dbReference type="GO" id="GO:0051787">
    <property type="term" value="F:misfolded protein binding"/>
    <property type="evidence" value="ECO:0007669"/>
    <property type="project" value="TreeGrafter"/>
</dbReference>
<dbReference type="EMBL" id="BBXM02000005">
    <property type="protein sequence ID" value="GIC90614.1"/>
    <property type="molecule type" value="Genomic_DNA"/>
</dbReference>
<dbReference type="Proteomes" id="UP000036893">
    <property type="component" value="Unassembled WGS sequence"/>
</dbReference>
<dbReference type="InterPro" id="IPR011990">
    <property type="entry name" value="TPR-like_helical_dom_sf"/>
</dbReference>
<comment type="caution">
    <text evidence="3">The sequence shown here is derived from an EMBL/GenBank/DDBJ whole genome shotgun (WGS) entry which is preliminary data.</text>
</comment>
<dbReference type="PANTHER" id="PTHR28142">
    <property type="entry name" value="MITOCHONDRIAL INNER MEMBRANE I-AAA PROTEASE SUPERCOMPLEX SUBUNIT MGR3-RELATED"/>
    <property type="match status" value="1"/>
</dbReference>
<accession>A0A8E0V3D1</accession>
<dbReference type="InterPro" id="IPR019734">
    <property type="entry name" value="TPR_rpt"/>
</dbReference>
<feature type="repeat" description="TPR" evidence="1">
    <location>
        <begin position="322"/>
        <end position="355"/>
    </location>
</feature>
<dbReference type="GO" id="GO:0031942">
    <property type="term" value="C:i-AAA complex"/>
    <property type="evidence" value="ECO:0007669"/>
    <property type="project" value="TreeGrafter"/>
</dbReference>
<keyword evidence="2" id="KW-0812">Transmembrane</keyword>
<reference evidence="3" key="2">
    <citation type="submission" date="2021-01" db="EMBL/GenBank/DDBJ databases">
        <title>Pan-genome distribution and transcriptional activeness of fungal secondary metabolism genes in Aspergillus section Fumigati.</title>
        <authorList>
            <person name="Takahashi H."/>
            <person name="Umemura M."/>
            <person name="Ninomiya A."/>
            <person name="Kusuya Y."/>
            <person name="Urayama S."/>
            <person name="Shimizu M."/>
            <person name="Watanabe A."/>
            <person name="Kamei K."/>
            <person name="Yaguchi T."/>
            <person name="Hagiwara D."/>
        </authorList>
    </citation>
    <scope>NUCLEOTIDE SEQUENCE</scope>
    <source>
        <strain evidence="3">IFM 46973</strain>
    </source>
</reference>
<dbReference type="SUPFAM" id="SSF48452">
    <property type="entry name" value="TPR-like"/>
    <property type="match status" value="1"/>
</dbReference>
<dbReference type="GeneID" id="66994529"/>
<dbReference type="RefSeq" id="XP_043147880.1">
    <property type="nucleotide sequence ID" value="XM_043291945.1"/>
</dbReference>
<dbReference type="CDD" id="cd24145">
    <property type="entry name" value="Mgr3-like"/>
    <property type="match status" value="1"/>
</dbReference>
<sequence length="478" mass="53431">MFSTASRRACAFIVRPRNLQCNRALSTRTASHRCQTGNSTRSSLQTQSQTPFSLLQHTRPQCRQLSYGQRMKRGFQEASKGIWRKNPILLPLAIISLAGATAIFAYISYVELTRVGPQYHKFPPPVAESLRTAVYYTEVDLNPAKALKAYKEALRKAVELGMHPFSDEMIGIHIQVSMMLEKAGLVKPAIQVLERTKTECLKWVEEGRKKKDAQRPEAEAVTEAIQIDDPDALAMHQKMKELDEYEDRQRDKVLKKVVGIHMKLAELYASDHIQDEKKAESYQEAAVELCLKELRRRQELGLPVGSASEDASTAWLNLSEIATALTDLGQTYLKQEKNELAMPLLLRALDLLRTDEGSTPSCKQVTLLADVSTAITGELHKKTPSRGSTAAPQQLIDSGNQWAQKALDVAAKLQPPIRDEECDMSCLAALYNLGEIAHLQGKRKEAEQYWMEAKSLARGLGLEENAAHVEEALAQLKK</sequence>
<evidence type="ECO:0000313" key="4">
    <source>
        <dbReference type="Proteomes" id="UP000036893"/>
    </source>
</evidence>
<evidence type="ECO:0000256" key="2">
    <source>
        <dbReference type="SAM" id="Phobius"/>
    </source>
</evidence>
<gene>
    <name evidence="3" type="ORF">Aud_007052</name>
</gene>
<protein>
    <recommendedName>
        <fullName evidence="5">TPR repeat-containing protein P27G11.02</fullName>
    </recommendedName>
</protein>
<reference evidence="3" key="1">
    <citation type="journal article" date="2015" name="Genome Announc.">
        <title>Draft Genome Sequence of the Pathogenic Filamentous Fungus Aspergillus udagawae Strain IFM 46973T.</title>
        <authorList>
            <person name="Kusuya Y."/>
            <person name="Takahashi-Nakaguchi A."/>
            <person name="Takahashi H."/>
            <person name="Yaguchi T."/>
        </authorList>
    </citation>
    <scope>NUCLEOTIDE SEQUENCE</scope>
    <source>
        <strain evidence="3">IFM 46973</strain>
    </source>
</reference>
<dbReference type="GO" id="GO:0006515">
    <property type="term" value="P:protein quality control for misfolded or incompletely synthesized proteins"/>
    <property type="evidence" value="ECO:0007669"/>
    <property type="project" value="TreeGrafter"/>
</dbReference>
<organism evidence="3 4">
    <name type="scientific">Aspergillus udagawae</name>
    <dbReference type="NCBI Taxonomy" id="91492"/>
    <lineage>
        <taxon>Eukaryota</taxon>
        <taxon>Fungi</taxon>
        <taxon>Dikarya</taxon>
        <taxon>Ascomycota</taxon>
        <taxon>Pezizomycotina</taxon>
        <taxon>Eurotiomycetes</taxon>
        <taxon>Eurotiomycetidae</taxon>
        <taxon>Eurotiales</taxon>
        <taxon>Aspergillaceae</taxon>
        <taxon>Aspergillus</taxon>
        <taxon>Aspergillus subgen. Fumigati</taxon>
    </lineage>
</organism>
<name>A0A8E0V3D1_9EURO</name>
<dbReference type="SMART" id="SM00028">
    <property type="entry name" value="TPR"/>
    <property type="match status" value="2"/>
</dbReference>
<evidence type="ECO:0008006" key="5">
    <source>
        <dbReference type="Google" id="ProtNLM"/>
    </source>
</evidence>
<keyword evidence="2" id="KW-0472">Membrane</keyword>
<dbReference type="InterPro" id="IPR040201">
    <property type="entry name" value="Mrg3-like"/>
</dbReference>
<feature type="transmembrane region" description="Helical" evidence="2">
    <location>
        <begin position="88"/>
        <end position="109"/>
    </location>
</feature>
<evidence type="ECO:0000256" key="1">
    <source>
        <dbReference type="PROSITE-ProRule" id="PRU00339"/>
    </source>
</evidence>
<keyword evidence="2" id="KW-1133">Transmembrane helix</keyword>
<dbReference type="PROSITE" id="PS50005">
    <property type="entry name" value="TPR"/>
    <property type="match status" value="1"/>
</dbReference>
<evidence type="ECO:0000313" key="3">
    <source>
        <dbReference type="EMBL" id="GIC90614.1"/>
    </source>
</evidence>
<dbReference type="AlphaFoldDB" id="A0A8E0V3D1"/>